<feature type="compositionally biased region" description="Basic and acidic residues" evidence="1">
    <location>
        <begin position="1"/>
        <end position="19"/>
    </location>
</feature>
<organism evidence="2 3">
    <name type="scientific">Caenorhabditis japonica</name>
    <dbReference type="NCBI Taxonomy" id="281687"/>
    <lineage>
        <taxon>Eukaryota</taxon>
        <taxon>Metazoa</taxon>
        <taxon>Ecdysozoa</taxon>
        <taxon>Nematoda</taxon>
        <taxon>Chromadorea</taxon>
        <taxon>Rhabditida</taxon>
        <taxon>Rhabditina</taxon>
        <taxon>Rhabditomorpha</taxon>
        <taxon>Rhabditoidea</taxon>
        <taxon>Rhabditidae</taxon>
        <taxon>Peloderinae</taxon>
        <taxon>Caenorhabditis</taxon>
    </lineage>
</organism>
<feature type="region of interest" description="Disordered" evidence="1">
    <location>
        <begin position="1"/>
        <end position="30"/>
    </location>
</feature>
<feature type="compositionally biased region" description="Polar residues" evidence="1">
    <location>
        <begin position="63"/>
        <end position="72"/>
    </location>
</feature>
<reference evidence="3" key="1">
    <citation type="submission" date="2010-08" db="EMBL/GenBank/DDBJ databases">
        <authorList>
            <consortium name="Caenorhabditis japonica Sequencing Consortium"/>
            <person name="Wilson R.K."/>
        </authorList>
    </citation>
    <scope>NUCLEOTIDE SEQUENCE [LARGE SCALE GENOMIC DNA]</scope>
    <source>
        <strain evidence="3">DF5081</strain>
    </source>
</reference>
<protein>
    <submittedName>
        <fullName evidence="2">Uncharacterized protein</fullName>
    </submittedName>
</protein>
<dbReference type="EnsemblMetazoa" id="CJA31680a.1">
    <property type="protein sequence ID" value="CJA31680a.1"/>
    <property type="gene ID" value="WBGene00207527"/>
</dbReference>
<feature type="region of interest" description="Disordered" evidence="1">
    <location>
        <begin position="46"/>
        <end position="72"/>
    </location>
</feature>
<sequence>MVHGHSHDGAPCAGHHDDGAGGSRQAMPDVQALVEQLRLAGVDVANLPNMPSAPRDMEEAKNKNFQFWSTQPVPQMDHRCCRTLKMEPS</sequence>
<name>A0A8R1IHV4_CAEJA</name>
<evidence type="ECO:0000313" key="3">
    <source>
        <dbReference type="Proteomes" id="UP000005237"/>
    </source>
</evidence>
<dbReference type="AlphaFoldDB" id="A0A8R1IHV4"/>
<reference evidence="2" key="2">
    <citation type="submission" date="2022-06" db="UniProtKB">
        <authorList>
            <consortium name="EnsemblMetazoa"/>
        </authorList>
    </citation>
    <scope>IDENTIFICATION</scope>
    <source>
        <strain evidence="2">DF5081</strain>
    </source>
</reference>
<evidence type="ECO:0000313" key="2">
    <source>
        <dbReference type="EnsemblMetazoa" id="CJA31680a.1"/>
    </source>
</evidence>
<keyword evidence="3" id="KW-1185">Reference proteome</keyword>
<accession>A0A8R1IHV4</accession>
<evidence type="ECO:0000256" key="1">
    <source>
        <dbReference type="SAM" id="MobiDB-lite"/>
    </source>
</evidence>
<dbReference type="Proteomes" id="UP000005237">
    <property type="component" value="Unassembled WGS sequence"/>
</dbReference>
<proteinExistence type="predicted"/>